<dbReference type="EMBL" id="CP020558">
    <property type="protein sequence ID" value="ARF70685.1"/>
    <property type="molecule type" value="Genomic_DNA"/>
</dbReference>
<dbReference type="Proteomes" id="UP000192727">
    <property type="component" value="Plasmid pPLP3"/>
</dbReference>
<geneLocation type="plasmid" evidence="2">
    <name>pplp3</name>
</geneLocation>
<proteinExistence type="predicted"/>
<accession>A0A1V0UZN3</accession>
<protein>
    <submittedName>
        <fullName evidence="1">Uncharacterized protein</fullName>
    </submittedName>
</protein>
<dbReference type="AlphaFoldDB" id="A0A1V0UZN3"/>
<reference evidence="1 2" key="1">
    <citation type="submission" date="2017-03" db="EMBL/GenBank/DDBJ databases">
        <title>Paenibacillus larvae genome sequencing.</title>
        <authorList>
            <person name="Dingman D.W."/>
        </authorList>
    </citation>
    <scope>NUCLEOTIDE SEQUENCE [LARGE SCALE GENOMIC DNA]</scope>
    <source>
        <strain evidence="1 2">SAG 10367</strain>
        <plasmid evidence="2">pplp3</plasmid>
    </source>
</reference>
<evidence type="ECO:0000313" key="1">
    <source>
        <dbReference type="EMBL" id="ARF70685.1"/>
    </source>
</evidence>
<name>A0A1V0UZN3_9BACL</name>
<gene>
    <name evidence="1" type="ORF">B7C51_24745</name>
</gene>
<organism evidence="1 2">
    <name type="scientific">Paenibacillus larvae subsp. pulvifaciens</name>
    <dbReference type="NCBI Taxonomy" id="1477"/>
    <lineage>
        <taxon>Bacteria</taxon>
        <taxon>Bacillati</taxon>
        <taxon>Bacillota</taxon>
        <taxon>Bacilli</taxon>
        <taxon>Bacillales</taxon>
        <taxon>Paenibacillaceae</taxon>
        <taxon>Paenibacillus</taxon>
    </lineage>
</organism>
<dbReference type="RefSeq" id="WP_083041666.1">
    <property type="nucleotide sequence ID" value="NZ_CP020558.1"/>
</dbReference>
<evidence type="ECO:0000313" key="2">
    <source>
        <dbReference type="Proteomes" id="UP000192727"/>
    </source>
</evidence>
<keyword evidence="1" id="KW-0614">Plasmid</keyword>
<sequence>MSNLVEKLMKLSMEELEAIIKQKIKEAEENFPFHTERSEARELDKLKVEFEKAITRRVREIQSGEVTKGEIRRSRLISAIDEEARARLQAQKR</sequence>